<gene>
    <name evidence="5" type="ORF">EVOR1521_LOCUS17807</name>
</gene>
<dbReference type="AlphaFoldDB" id="A0AA36ITX2"/>
<dbReference type="InterPro" id="IPR025197">
    <property type="entry name" value="DUF4116"/>
</dbReference>
<evidence type="ECO:0000256" key="3">
    <source>
        <dbReference type="SAM" id="SignalP"/>
    </source>
</evidence>
<dbReference type="PROSITE" id="PS50222">
    <property type="entry name" value="EF_HAND_2"/>
    <property type="match status" value="1"/>
</dbReference>
<dbReference type="EMBL" id="CAUJNA010002413">
    <property type="protein sequence ID" value="CAJ1392795.1"/>
    <property type="molecule type" value="Genomic_DNA"/>
</dbReference>
<sequence length="958" mass="105326">MGKLLLFLARLAVARSSAELRAAADALSTWEPGIAGRPEQLPEEPSRAAPPPTPRAASGAASGGSGAAVAAAAAASAIAAAAESHAALADCWRDGFTPEMCCGAKRSAGCWDAVFTRERCCKPDTAAPLLSAEVAALVESVRSKADSPESVAKSEADSPESVESVAKAKAPERQSRSGTGDFLQREALRRWPGYFRRAREVLLSRSESGAEGKDPVQEIRGPPKPLIANIAGRAHMYHLVYEAVNQLIGGLQLAAEAIDPLPHAFAEAAQLLRLLATRSLGTPFEHEDFAAQAEAAAALGGSNRTEPKARALRHTWVQYLDEGLAKALWRSEGGNSFNPSEVHMEGTHRGLWQLFPTYVMAKALGGKFTPGVCQKCGDFTEVVLQKYHQFWQRGFADHGPTEVNNAFFNWQLTHEAEQDADRAMWPELYRDPDFQELKWLLKLACLEYLQQIFATSLTSVELNQMELSVWASVTKPHTQELPGLAFHDHPLALVSGVFYADAGGDAVSERTPTVFADPRGTRPFRYTSGEAMEPVAPFHRLAYSHAVTGLALVFPSWLVHGVAPHRGSRDRVVFAYNLHTTPGTTLSSREAFADLLRRLSRQLSEEAVERLMKVVDRNHDDSIQYEEFLDWCLGGGDGSSEVLVLGRLNNCKKVTTYVRQEALAFLGPPGRSALFPDFSEALRGDPEICLKAMGELSVPMRYATEHIRDSKEVALALVKQHSRNFRYASERLRNDKDFVMSVIQTHLACPWCVEDIFEHVSRVINGDLEIMMAAVQLQPLALRFATPKLRDSKELVLAAVTSKRCTRHSDALGKDFSLWFPKEEFAGDKEVMLVLVRKMPLLLNKASKKLRGDRDLVEAALHGDGDALEFASEELRADRSIVSLALEHAEPGRDVLQFAAEELRQDVELLALQAVARKRRAEEASKPLALAKLNASGQHFARTRDLMSLLDEIEQDEV</sequence>
<keyword evidence="1" id="KW-0106">Calcium</keyword>
<reference evidence="5" key="1">
    <citation type="submission" date="2023-08" db="EMBL/GenBank/DDBJ databases">
        <authorList>
            <person name="Chen Y."/>
            <person name="Shah S."/>
            <person name="Dougan E. K."/>
            <person name="Thang M."/>
            <person name="Chan C."/>
        </authorList>
    </citation>
    <scope>NUCLEOTIDE SEQUENCE</scope>
</reference>
<dbReference type="Pfam" id="PF13759">
    <property type="entry name" value="2OG-FeII_Oxy_5"/>
    <property type="match status" value="1"/>
</dbReference>
<feature type="region of interest" description="Disordered" evidence="2">
    <location>
        <begin position="31"/>
        <end position="62"/>
    </location>
</feature>
<dbReference type="InterPro" id="IPR011992">
    <property type="entry name" value="EF-hand-dom_pair"/>
</dbReference>
<dbReference type="SUPFAM" id="SSF47473">
    <property type="entry name" value="EF-hand"/>
    <property type="match status" value="1"/>
</dbReference>
<keyword evidence="6" id="KW-1185">Reference proteome</keyword>
<protein>
    <recommendedName>
        <fullName evidence="4">EF-hand domain-containing protein</fullName>
    </recommendedName>
</protein>
<dbReference type="InterPro" id="IPR002048">
    <property type="entry name" value="EF_hand_dom"/>
</dbReference>
<accession>A0AA36ITX2</accession>
<feature type="chain" id="PRO_5041432531" description="EF-hand domain-containing protein" evidence="3">
    <location>
        <begin position="17"/>
        <end position="958"/>
    </location>
</feature>
<comment type="caution">
    <text evidence="5">The sequence shown here is derived from an EMBL/GenBank/DDBJ whole genome shotgun (WGS) entry which is preliminary data.</text>
</comment>
<evidence type="ECO:0000313" key="5">
    <source>
        <dbReference type="EMBL" id="CAJ1392795.1"/>
    </source>
</evidence>
<evidence type="ECO:0000259" key="4">
    <source>
        <dbReference type="PROSITE" id="PS50222"/>
    </source>
</evidence>
<dbReference type="InterPro" id="IPR018247">
    <property type="entry name" value="EF_Hand_1_Ca_BS"/>
</dbReference>
<evidence type="ECO:0000256" key="1">
    <source>
        <dbReference type="ARBA" id="ARBA00022837"/>
    </source>
</evidence>
<dbReference type="PROSITE" id="PS00018">
    <property type="entry name" value="EF_HAND_1"/>
    <property type="match status" value="1"/>
</dbReference>
<dbReference type="Pfam" id="PF13475">
    <property type="entry name" value="DUF4116"/>
    <property type="match status" value="3"/>
</dbReference>
<dbReference type="InterPro" id="IPR012668">
    <property type="entry name" value="CHP02466"/>
</dbReference>
<feature type="region of interest" description="Disordered" evidence="2">
    <location>
        <begin position="143"/>
        <end position="181"/>
    </location>
</feature>
<dbReference type="GO" id="GO:0005509">
    <property type="term" value="F:calcium ion binding"/>
    <property type="evidence" value="ECO:0007669"/>
    <property type="project" value="InterPro"/>
</dbReference>
<name>A0AA36ITX2_9DINO</name>
<evidence type="ECO:0000256" key="2">
    <source>
        <dbReference type="SAM" id="MobiDB-lite"/>
    </source>
</evidence>
<dbReference type="CDD" id="cd00051">
    <property type="entry name" value="EFh"/>
    <property type="match status" value="1"/>
</dbReference>
<proteinExistence type="predicted"/>
<feature type="domain" description="EF-hand" evidence="4">
    <location>
        <begin position="603"/>
        <end position="638"/>
    </location>
</feature>
<evidence type="ECO:0000313" key="6">
    <source>
        <dbReference type="Proteomes" id="UP001178507"/>
    </source>
</evidence>
<organism evidence="5 6">
    <name type="scientific">Effrenium voratum</name>
    <dbReference type="NCBI Taxonomy" id="2562239"/>
    <lineage>
        <taxon>Eukaryota</taxon>
        <taxon>Sar</taxon>
        <taxon>Alveolata</taxon>
        <taxon>Dinophyceae</taxon>
        <taxon>Suessiales</taxon>
        <taxon>Symbiodiniaceae</taxon>
        <taxon>Effrenium</taxon>
    </lineage>
</organism>
<keyword evidence="3" id="KW-0732">Signal</keyword>
<feature type="signal peptide" evidence="3">
    <location>
        <begin position="1"/>
        <end position="16"/>
    </location>
</feature>
<feature type="compositionally biased region" description="Basic and acidic residues" evidence="2">
    <location>
        <begin position="143"/>
        <end position="156"/>
    </location>
</feature>
<dbReference type="Proteomes" id="UP001178507">
    <property type="component" value="Unassembled WGS sequence"/>
</dbReference>
<dbReference type="Gene3D" id="1.10.238.10">
    <property type="entry name" value="EF-hand"/>
    <property type="match status" value="1"/>
</dbReference>
<dbReference type="Gene3D" id="2.60.120.620">
    <property type="entry name" value="q2cbj1_9rhob like domain"/>
    <property type="match status" value="1"/>
</dbReference>